<keyword evidence="2" id="KW-1185">Reference proteome</keyword>
<gene>
    <name evidence="1" type="ORF">NQ176_g5239</name>
</gene>
<evidence type="ECO:0000313" key="2">
    <source>
        <dbReference type="Proteomes" id="UP001143910"/>
    </source>
</evidence>
<evidence type="ECO:0000313" key="1">
    <source>
        <dbReference type="EMBL" id="KAJ2975933.1"/>
    </source>
</evidence>
<dbReference type="Proteomes" id="UP001143910">
    <property type="component" value="Unassembled WGS sequence"/>
</dbReference>
<protein>
    <submittedName>
        <fullName evidence="1">Uncharacterized protein</fullName>
    </submittedName>
</protein>
<proteinExistence type="predicted"/>
<comment type="caution">
    <text evidence="1">The sequence shown here is derived from an EMBL/GenBank/DDBJ whole genome shotgun (WGS) entry which is preliminary data.</text>
</comment>
<organism evidence="1 2">
    <name type="scientific">Zarea fungicola</name>
    <dbReference type="NCBI Taxonomy" id="93591"/>
    <lineage>
        <taxon>Eukaryota</taxon>
        <taxon>Fungi</taxon>
        <taxon>Dikarya</taxon>
        <taxon>Ascomycota</taxon>
        <taxon>Pezizomycotina</taxon>
        <taxon>Sordariomycetes</taxon>
        <taxon>Hypocreomycetidae</taxon>
        <taxon>Hypocreales</taxon>
        <taxon>Cordycipitaceae</taxon>
        <taxon>Zarea</taxon>
    </lineage>
</organism>
<reference evidence="1" key="1">
    <citation type="submission" date="2022-08" db="EMBL/GenBank/DDBJ databases">
        <title>Genome Sequence of Lecanicillium fungicola.</title>
        <authorList>
            <person name="Buettner E."/>
        </authorList>
    </citation>
    <scope>NUCLEOTIDE SEQUENCE</scope>
    <source>
        <strain evidence="1">Babe33</strain>
    </source>
</reference>
<dbReference type="EMBL" id="JANJQO010000643">
    <property type="protein sequence ID" value="KAJ2975933.1"/>
    <property type="molecule type" value="Genomic_DNA"/>
</dbReference>
<accession>A0ACC1NBV5</accession>
<name>A0ACC1NBV5_9HYPO</name>
<sequence length="181" mass="20961">MFCVRRWTSLRRVIQPSALRSTVPSFICKPRWMASLSKAGGSLPREPEHAHVRLNMMRSISTRCHNIWRNRYKRFTVAGLGILGTSLYYASLDEVPVTGRKRCNILPKKLMVTVGQYGTEGWLEDHQEQNGHLLHVSDERFAMTKRVMKKITRANGLNDEDWRVYIFDDDSERASHSKEAI</sequence>